<organism evidence="8 9">
    <name type="scientific">Humibacter ginsenosidimutans</name>
    <dbReference type="NCBI Taxonomy" id="2599293"/>
    <lineage>
        <taxon>Bacteria</taxon>
        <taxon>Bacillati</taxon>
        <taxon>Actinomycetota</taxon>
        <taxon>Actinomycetes</taxon>
        <taxon>Micrococcales</taxon>
        <taxon>Microbacteriaceae</taxon>
        <taxon>Humibacter</taxon>
    </lineage>
</organism>
<dbReference type="SUPFAM" id="SSF103473">
    <property type="entry name" value="MFS general substrate transporter"/>
    <property type="match status" value="1"/>
</dbReference>
<feature type="transmembrane region" description="Helical" evidence="6">
    <location>
        <begin position="338"/>
        <end position="357"/>
    </location>
</feature>
<feature type="transmembrane region" description="Helical" evidence="6">
    <location>
        <begin position="363"/>
        <end position="382"/>
    </location>
</feature>
<feature type="transmembrane region" description="Helical" evidence="6">
    <location>
        <begin position="177"/>
        <end position="196"/>
    </location>
</feature>
<feature type="domain" description="Major facilitator superfamily (MFS) profile" evidence="7">
    <location>
        <begin position="18"/>
        <end position="458"/>
    </location>
</feature>
<keyword evidence="3 6" id="KW-0812">Transmembrane</keyword>
<name>A0A5B8M8Y1_9MICO</name>
<dbReference type="EMBL" id="CP042305">
    <property type="protein sequence ID" value="QDZ16896.1"/>
    <property type="molecule type" value="Genomic_DNA"/>
</dbReference>
<feature type="transmembrane region" description="Helical" evidence="6">
    <location>
        <begin position="151"/>
        <end position="171"/>
    </location>
</feature>
<dbReference type="Gene3D" id="1.20.1250.20">
    <property type="entry name" value="MFS general substrate transporter like domains"/>
    <property type="match status" value="1"/>
</dbReference>
<feature type="transmembrane region" description="Helical" evidence="6">
    <location>
        <begin position="84"/>
        <end position="103"/>
    </location>
</feature>
<dbReference type="Pfam" id="PF07690">
    <property type="entry name" value="MFS_1"/>
    <property type="match status" value="1"/>
</dbReference>
<feature type="transmembrane region" description="Helical" evidence="6">
    <location>
        <begin position="49"/>
        <end position="72"/>
    </location>
</feature>
<keyword evidence="5 6" id="KW-0472">Membrane</keyword>
<evidence type="ECO:0000313" key="9">
    <source>
        <dbReference type="Proteomes" id="UP000320216"/>
    </source>
</evidence>
<comment type="subcellular location">
    <subcellularLocation>
        <location evidence="1">Cell inner membrane</location>
        <topology evidence="1">Multi-pass membrane protein</topology>
    </subcellularLocation>
</comment>
<accession>A0A5B8M8Y1</accession>
<feature type="transmembrane region" description="Helical" evidence="6">
    <location>
        <begin position="403"/>
        <end position="424"/>
    </location>
</feature>
<evidence type="ECO:0000259" key="7">
    <source>
        <dbReference type="PROSITE" id="PS50850"/>
    </source>
</evidence>
<protein>
    <submittedName>
        <fullName evidence="8">MFS transporter</fullName>
    </submittedName>
</protein>
<feature type="transmembrane region" description="Helical" evidence="6">
    <location>
        <begin position="239"/>
        <end position="258"/>
    </location>
</feature>
<dbReference type="Proteomes" id="UP000320216">
    <property type="component" value="Chromosome"/>
</dbReference>
<dbReference type="PROSITE" id="PS50850">
    <property type="entry name" value="MFS"/>
    <property type="match status" value="1"/>
</dbReference>
<dbReference type="PANTHER" id="PTHR23501:SF191">
    <property type="entry name" value="VACUOLAR BASIC AMINO ACID TRANSPORTER 4"/>
    <property type="match status" value="1"/>
</dbReference>
<evidence type="ECO:0000313" key="8">
    <source>
        <dbReference type="EMBL" id="QDZ16896.1"/>
    </source>
</evidence>
<dbReference type="AlphaFoldDB" id="A0A5B8M8Y1"/>
<keyword evidence="4 6" id="KW-1133">Transmembrane helix</keyword>
<dbReference type="GO" id="GO:0005886">
    <property type="term" value="C:plasma membrane"/>
    <property type="evidence" value="ECO:0007669"/>
    <property type="project" value="UniProtKB-SubCell"/>
</dbReference>
<evidence type="ECO:0000256" key="2">
    <source>
        <dbReference type="ARBA" id="ARBA00022448"/>
    </source>
</evidence>
<evidence type="ECO:0000256" key="5">
    <source>
        <dbReference type="ARBA" id="ARBA00023136"/>
    </source>
</evidence>
<feature type="transmembrane region" description="Helical" evidence="6">
    <location>
        <begin position="208"/>
        <end position="233"/>
    </location>
</feature>
<gene>
    <name evidence="8" type="ORF">FPZ11_13780</name>
</gene>
<dbReference type="OrthoDB" id="3281800at2"/>
<evidence type="ECO:0000256" key="1">
    <source>
        <dbReference type="ARBA" id="ARBA00004429"/>
    </source>
</evidence>
<dbReference type="PANTHER" id="PTHR23501">
    <property type="entry name" value="MAJOR FACILITATOR SUPERFAMILY"/>
    <property type="match status" value="1"/>
</dbReference>
<reference evidence="8 9" key="1">
    <citation type="submission" date="2019-07" db="EMBL/GenBank/DDBJ databases">
        <title>Full genome sequence of Humibacter sp. WJ7-1.</title>
        <authorList>
            <person name="Im W.-T."/>
        </authorList>
    </citation>
    <scope>NUCLEOTIDE SEQUENCE [LARGE SCALE GENOMIC DNA]</scope>
    <source>
        <strain evidence="8 9">WJ7-1</strain>
    </source>
</reference>
<proteinExistence type="predicted"/>
<keyword evidence="2" id="KW-0813">Transport</keyword>
<dbReference type="GO" id="GO:0022857">
    <property type="term" value="F:transmembrane transporter activity"/>
    <property type="evidence" value="ECO:0007669"/>
    <property type="project" value="InterPro"/>
</dbReference>
<evidence type="ECO:0000256" key="3">
    <source>
        <dbReference type="ARBA" id="ARBA00022692"/>
    </source>
</evidence>
<sequence>MSNATASTAPPKPFGWRFTAPLLLGSTLNPINSATLATGLVSIGVDMRLGPGPAATLISVLYLCSAIMQPTMGKISTLLGARRTFLAGIVILFVGGAVGTFAPSFGFLLLSRALIGVGTSAAYPTAMALVRRRADATGFGVPSRVLGNFSIAAQVSAVIGLPLGGILVGVWGWRALFAINLPVAVITFVFTMLGVPRDAPRERQGGRGILTALDLPGIVLFAGAIVSLLVFLGDLKSPLWWLLAVFVVLLAALVLWERRAKSPMIDVRMLARNSPLQRTYLRQTLAALGMYTMMYGAPQFLEDGMHLDAATAGLVMLPMSAASIVLARVVSSRGWVRWPLVTGGFALIGAGAVGLFLTGESSWLIAVGMTLLVGVANGFTGFANQASLYTQTHADEIAVASGLYRTFAYIGAIFSSSLIGLAFGAKATDAGFHTMAWVVGGLGVALVLMTLLDRRIPKIAGEAR</sequence>
<dbReference type="KEGG" id="huw:FPZ11_13780"/>
<dbReference type="Gene3D" id="1.20.1720.10">
    <property type="entry name" value="Multidrug resistance protein D"/>
    <property type="match status" value="1"/>
</dbReference>
<keyword evidence="9" id="KW-1185">Reference proteome</keyword>
<evidence type="ECO:0000256" key="4">
    <source>
        <dbReference type="ARBA" id="ARBA00022989"/>
    </source>
</evidence>
<dbReference type="InterPro" id="IPR036259">
    <property type="entry name" value="MFS_trans_sf"/>
</dbReference>
<feature type="transmembrane region" description="Helical" evidence="6">
    <location>
        <begin position="309"/>
        <end position="331"/>
    </location>
</feature>
<feature type="transmembrane region" description="Helical" evidence="6">
    <location>
        <begin position="430"/>
        <end position="452"/>
    </location>
</feature>
<dbReference type="InterPro" id="IPR011701">
    <property type="entry name" value="MFS"/>
</dbReference>
<dbReference type="InterPro" id="IPR020846">
    <property type="entry name" value="MFS_dom"/>
</dbReference>
<evidence type="ECO:0000256" key="6">
    <source>
        <dbReference type="SAM" id="Phobius"/>
    </source>
</evidence>